<dbReference type="PANTHER" id="PTHR33026:SF7">
    <property type="entry name" value="OS03G0100275 PROTEIN"/>
    <property type="match status" value="1"/>
</dbReference>
<dbReference type="PANTHER" id="PTHR33026">
    <property type="entry name" value="OS06G0360600 PROTEIN"/>
    <property type="match status" value="1"/>
</dbReference>
<dbReference type="Proteomes" id="UP000275267">
    <property type="component" value="Unassembled WGS sequence"/>
</dbReference>
<name>A0A3L6RQY5_PANMI</name>
<organism evidence="3 4">
    <name type="scientific">Panicum miliaceum</name>
    <name type="common">Proso millet</name>
    <name type="synonym">Broomcorn millet</name>
    <dbReference type="NCBI Taxonomy" id="4540"/>
    <lineage>
        <taxon>Eukaryota</taxon>
        <taxon>Viridiplantae</taxon>
        <taxon>Streptophyta</taxon>
        <taxon>Embryophyta</taxon>
        <taxon>Tracheophyta</taxon>
        <taxon>Spermatophyta</taxon>
        <taxon>Magnoliopsida</taxon>
        <taxon>Liliopsida</taxon>
        <taxon>Poales</taxon>
        <taxon>Poaceae</taxon>
        <taxon>PACMAD clade</taxon>
        <taxon>Panicoideae</taxon>
        <taxon>Panicodae</taxon>
        <taxon>Paniceae</taxon>
        <taxon>Panicinae</taxon>
        <taxon>Panicum</taxon>
        <taxon>Panicum sect. Panicum</taxon>
    </lineage>
</organism>
<feature type="compositionally biased region" description="Basic and acidic residues" evidence="2">
    <location>
        <begin position="224"/>
        <end position="233"/>
    </location>
</feature>
<evidence type="ECO:0000313" key="4">
    <source>
        <dbReference type="Proteomes" id="UP000275267"/>
    </source>
</evidence>
<evidence type="ECO:0000256" key="1">
    <source>
        <dbReference type="SAM" id="Coils"/>
    </source>
</evidence>
<reference evidence="4" key="1">
    <citation type="journal article" date="2019" name="Nat. Commun.">
        <title>The genome of broomcorn millet.</title>
        <authorList>
            <person name="Zou C."/>
            <person name="Miki D."/>
            <person name="Li D."/>
            <person name="Tang Q."/>
            <person name="Xiao L."/>
            <person name="Rajput S."/>
            <person name="Deng P."/>
            <person name="Jia W."/>
            <person name="Huang R."/>
            <person name="Zhang M."/>
            <person name="Sun Y."/>
            <person name="Hu J."/>
            <person name="Fu X."/>
            <person name="Schnable P.S."/>
            <person name="Li F."/>
            <person name="Zhang H."/>
            <person name="Feng B."/>
            <person name="Zhu X."/>
            <person name="Liu R."/>
            <person name="Schnable J.C."/>
            <person name="Zhu J.-K."/>
            <person name="Zhang H."/>
        </authorList>
    </citation>
    <scope>NUCLEOTIDE SEQUENCE [LARGE SCALE GENOMIC DNA]</scope>
</reference>
<accession>A0A3L6RQY5</accession>
<sequence length="467" mass="53435">MAYHIAPDGPLTFSQKHLNWFDSQIVESIGIHRVTPVRMGLNKPDEDNPALVGGAGLHLRDKELYLEYTTPSSLSGWHAQWFYLGNHQPSLPGWDNSQPQLLECWLKKPTEEERSDIPELMQQIKVLNDKGVTEESVAYSSIERHIQPFQQRVHLGFAYEGIRDSSRMARDVPSVEEIMRRVTRLFTGVNSEPFILRKFGADYSTNPGNVERLRSDAPEPVFEEPARDPPAERDGAMLQPIHRAHSEWRCGSGEPLQQRQHQAVARQRRSPPVTSPSFSTRTGNKTSPRGLVVPTSHIERSREKSVLLIRIGDVLPRTHDAEDNLEAKKAKNLKLQEELEVLKTSHRDAMIDQQRKHDMAIRKVKDLTAQKEKEKEQLQKALEEIQLKYSDLDEEHKTVTRQLSDAEKQLIENTKQIQSMARDRERKEKVMWQLTIAAHQLCKFVHPVTDGRSLVQRLVDAPTSIAG</sequence>
<keyword evidence="4" id="KW-1185">Reference proteome</keyword>
<gene>
    <name evidence="3" type="ORF">C2845_PM11G03370</name>
</gene>
<feature type="region of interest" description="Disordered" evidence="2">
    <location>
        <begin position="252"/>
        <end position="291"/>
    </location>
</feature>
<evidence type="ECO:0000256" key="2">
    <source>
        <dbReference type="SAM" id="MobiDB-lite"/>
    </source>
</evidence>
<protein>
    <recommendedName>
        <fullName evidence="5">Retrotransposon protein, putative, unclassified</fullName>
    </recommendedName>
</protein>
<evidence type="ECO:0008006" key="5">
    <source>
        <dbReference type="Google" id="ProtNLM"/>
    </source>
</evidence>
<comment type="caution">
    <text evidence="3">The sequence shown here is derived from an EMBL/GenBank/DDBJ whole genome shotgun (WGS) entry which is preliminary data.</text>
</comment>
<dbReference type="OrthoDB" id="685425at2759"/>
<dbReference type="AlphaFoldDB" id="A0A3L6RQY5"/>
<keyword evidence="1" id="KW-0175">Coiled coil</keyword>
<dbReference type="EMBL" id="PQIB02000007">
    <property type="protein sequence ID" value="RLN08188.1"/>
    <property type="molecule type" value="Genomic_DNA"/>
</dbReference>
<feature type="coiled-coil region" evidence="1">
    <location>
        <begin position="318"/>
        <end position="423"/>
    </location>
</feature>
<feature type="compositionally biased region" description="Polar residues" evidence="2">
    <location>
        <begin position="275"/>
        <end position="287"/>
    </location>
</feature>
<proteinExistence type="predicted"/>
<evidence type="ECO:0000313" key="3">
    <source>
        <dbReference type="EMBL" id="RLN08188.1"/>
    </source>
</evidence>
<feature type="region of interest" description="Disordered" evidence="2">
    <location>
        <begin position="207"/>
        <end position="233"/>
    </location>
</feature>